<protein>
    <submittedName>
        <fullName evidence="2">Uncharacterized protein</fullName>
    </submittedName>
</protein>
<evidence type="ECO:0000313" key="3">
    <source>
        <dbReference type="Proteomes" id="UP000076727"/>
    </source>
</evidence>
<proteinExistence type="predicted"/>
<feature type="compositionally biased region" description="Basic and acidic residues" evidence="1">
    <location>
        <begin position="26"/>
        <end position="38"/>
    </location>
</feature>
<sequence length="188" mass="21187">MTLHKNVPHLRRGRATALEYVVHSPNSRERKMRTENKDMGSAGRHLSQAEPSRYDMTRWQPCLGIRGAHRYHHIHVNNARPQRITSPPTPNSLASRLDMSEKAAKATRPASLDELCSIAKKVVDIFAGRDLACCLTGDLACALQGVPRRPYVRPIPISSVSICRPDCLGRCYRMSSWSSRRRSISRMS</sequence>
<dbReference type="Proteomes" id="UP000076727">
    <property type="component" value="Unassembled WGS sequence"/>
</dbReference>
<evidence type="ECO:0000313" key="2">
    <source>
        <dbReference type="EMBL" id="KZT63380.1"/>
    </source>
</evidence>
<keyword evidence="3" id="KW-1185">Reference proteome</keyword>
<organism evidence="2 3">
    <name type="scientific">Daedalea quercina L-15889</name>
    <dbReference type="NCBI Taxonomy" id="1314783"/>
    <lineage>
        <taxon>Eukaryota</taxon>
        <taxon>Fungi</taxon>
        <taxon>Dikarya</taxon>
        <taxon>Basidiomycota</taxon>
        <taxon>Agaricomycotina</taxon>
        <taxon>Agaricomycetes</taxon>
        <taxon>Polyporales</taxon>
        <taxon>Fomitopsis</taxon>
    </lineage>
</organism>
<gene>
    <name evidence="2" type="ORF">DAEQUDRAFT_145791</name>
</gene>
<dbReference type="EMBL" id="KV429191">
    <property type="protein sequence ID" value="KZT63380.1"/>
    <property type="molecule type" value="Genomic_DNA"/>
</dbReference>
<evidence type="ECO:0000256" key="1">
    <source>
        <dbReference type="SAM" id="MobiDB-lite"/>
    </source>
</evidence>
<feature type="region of interest" description="Disordered" evidence="1">
    <location>
        <begin position="25"/>
        <end position="49"/>
    </location>
</feature>
<reference evidence="2 3" key="1">
    <citation type="journal article" date="2016" name="Mol. Biol. Evol.">
        <title>Comparative Genomics of Early-Diverging Mushroom-Forming Fungi Provides Insights into the Origins of Lignocellulose Decay Capabilities.</title>
        <authorList>
            <person name="Nagy L.G."/>
            <person name="Riley R."/>
            <person name="Tritt A."/>
            <person name="Adam C."/>
            <person name="Daum C."/>
            <person name="Floudas D."/>
            <person name="Sun H."/>
            <person name="Yadav J.S."/>
            <person name="Pangilinan J."/>
            <person name="Larsson K.H."/>
            <person name="Matsuura K."/>
            <person name="Barry K."/>
            <person name="Labutti K."/>
            <person name="Kuo R."/>
            <person name="Ohm R.A."/>
            <person name="Bhattacharya S.S."/>
            <person name="Shirouzu T."/>
            <person name="Yoshinaga Y."/>
            <person name="Martin F.M."/>
            <person name="Grigoriev I.V."/>
            <person name="Hibbett D.S."/>
        </authorList>
    </citation>
    <scope>NUCLEOTIDE SEQUENCE [LARGE SCALE GENOMIC DNA]</scope>
    <source>
        <strain evidence="2 3">L-15889</strain>
    </source>
</reference>
<accession>A0A165KNT9</accession>
<name>A0A165KNT9_9APHY</name>
<dbReference type="AlphaFoldDB" id="A0A165KNT9"/>